<gene>
    <name evidence="15" type="ORF">DGYR_LOCUS2327</name>
</gene>
<feature type="transmembrane region" description="Helical" evidence="13">
    <location>
        <begin position="98"/>
        <end position="117"/>
    </location>
</feature>
<dbReference type="EMBL" id="CAJFCJ010000003">
    <property type="protein sequence ID" value="CAD5113310.1"/>
    <property type="molecule type" value="Genomic_DNA"/>
</dbReference>
<evidence type="ECO:0000256" key="8">
    <source>
        <dbReference type="ARBA" id="ARBA00023136"/>
    </source>
</evidence>
<dbReference type="Pfam" id="PF04906">
    <property type="entry name" value="Tweety"/>
    <property type="match status" value="1"/>
</dbReference>
<evidence type="ECO:0000256" key="3">
    <source>
        <dbReference type="ARBA" id="ARBA00022448"/>
    </source>
</evidence>
<keyword evidence="9 13" id="KW-0869">Chloride channel</keyword>
<keyword evidence="3 13" id="KW-0813">Transport</keyword>
<feature type="transmembrane region" description="Helical" evidence="13">
    <location>
        <begin position="53"/>
        <end position="77"/>
    </location>
</feature>
<dbReference type="PANTHER" id="PTHR12424">
    <property type="entry name" value="TWEETY-RELATED"/>
    <property type="match status" value="1"/>
</dbReference>
<keyword evidence="6 13" id="KW-1133">Transmembrane helix</keyword>
<keyword evidence="10" id="KW-0325">Glycoprotein</keyword>
<proteinExistence type="inferred from homology"/>
<evidence type="ECO:0000256" key="12">
    <source>
        <dbReference type="ARBA" id="ARBA00023303"/>
    </source>
</evidence>
<reference evidence="15 16" key="1">
    <citation type="submission" date="2020-08" db="EMBL/GenBank/DDBJ databases">
        <authorList>
            <person name="Hejnol A."/>
        </authorList>
    </citation>
    <scope>NUCLEOTIDE SEQUENCE [LARGE SCALE GENOMIC DNA]</scope>
</reference>
<comment type="function">
    <text evidence="13">Probable chloride channel.</text>
</comment>
<keyword evidence="16" id="KW-1185">Reference proteome</keyword>
<keyword evidence="8 13" id="KW-0472">Membrane</keyword>
<dbReference type="PANTHER" id="PTHR12424:SF8">
    <property type="entry name" value="PROTEIN TWEETY"/>
    <property type="match status" value="1"/>
</dbReference>
<keyword evidence="5 13" id="KW-0812">Transmembrane</keyword>
<keyword evidence="12 13" id="KW-0407">Ion channel</keyword>
<evidence type="ECO:0000256" key="10">
    <source>
        <dbReference type="ARBA" id="ARBA00023180"/>
    </source>
</evidence>
<evidence type="ECO:0000256" key="6">
    <source>
        <dbReference type="ARBA" id="ARBA00022989"/>
    </source>
</evidence>
<feature type="transmembrane region" description="Helical" evidence="13">
    <location>
        <begin position="252"/>
        <end position="277"/>
    </location>
</feature>
<keyword evidence="4" id="KW-1003">Cell membrane</keyword>
<evidence type="ECO:0000256" key="4">
    <source>
        <dbReference type="ARBA" id="ARBA00022475"/>
    </source>
</evidence>
<evidence type="ECO:0000256" key="5">
    <source>
        <dbReference type="ARBA" id="ARBA00022692"/>
    </source>
</evidence>
<dbReference type="OrthoDB" id="187568at2759"/>
<dbReference type="InterPro" id="IPR006990">
    <property type="entry name" value="Tweety"/>
</dbReference>
<keyword evidence="7 13" id="KW-0406">Ion transport</keyword>
<feature type="transmembrane region" description="Helical" evidence="13">
    <location>
        <begin position="221"/>
        <end position="245"/>
    </location>
</feature>
<evidence type="ECO:0000256" key="1">
    <source>
        <dbReference type="ARBA" id="ARBA00004651"/>
    </source>
</evidence>
<dbReference type="GO" id="GO:0072320">
    <property type="term" value="F:volume-sensitive chloride channel activity"/>
    <property type="evidence" value="ECO:0007669"/>
    <property type="project" value="TreeGrafter"/>
</dbReference>
<evidence type="ECO:0000256" key="14">
    <source>
        <dbReference type="SAM" id="MobiDB-lite"/>
    </source>
</evidence>
<dbReference type="GO" id="GO:0005229">
    <property type="term" value="F:intracellularly calcium-gated chloride channel activity"/>
    <property type="evidence" value="ECO:0007669"/>
    <property type="project" value="TreeGrafter"/>
</dbReference>
<comment type="subcellular location">
    <subcellularLocation>
        <location evidence="1 13">Cell membrane</location>
        <topology evidence="1 13">Multi-pass membrane protein</topology>
    </subcellularLocation>
</comment>
<feature type="region of interest" description="Disordered" evidence="14">
    <location>
        <begin position="458"/>
        <end position="539"/>
    </location>
</feature>
<evidence type="ECO:0000256" key="9">
    <source>
        <dbReference type="ARBA" id="ARBA00023173"/>
    </source>
</evidence>
<evidence type="ECO:0000256" key="11">
    <source>
        <dbReference type="ARBA" id="ARBA00023214"/>
    </source>
</evidence>
<feature type="transmembrane region" description="Helical" evidence="13">
    <location>
        <begin position="393"/>
        <end position="416"/>
    </location>
</feature>
<evidence type="ECO:0000313" key="15">
    <source>
        <dbReference type="EMBL" id="CAD5113310.1"/>
    </source>
</evidence>
<dbReference type="Proteomes" id="UP000549394">
    <property type="component" value="Unassembled WGS sequence"/>
</dbReference>
<comment type="caution">
    <text evidence="15">The sequence shown here is derived from an EMBL/GenBank/DDBJ whole genome shotgun (WGS) entry which is preliminary data.</text>
</comment>
<evidence type="ECO:0000256" key="13">
    <source>
        <dbReference type="RuleBase" id="RU361114"/>
    </source>
</evidence>
<protein>
    <recommendedName>
        <fullName evidence="13">Protein tweety homolog</fullName>
    </recommendedName>
</protein>
<dbReference type="GO" id="GO:0034707">
    <property type="term" value="C:chloride channel complex"/>
    <property type="evidence" value="ECO:0007669"/>
    <property type="project" value="UniProtKB-UniRule"/>
</dbReference>
<evidence type="ECO:0000313" key="16">
    <source>
        <dbReference type="Proteomes" id="UP000549394"/>
    </source>
</evidence>
<evidence type="ECO:0000256" key="2">
    <source>
        <dbReference type="ARBA" id="ARBA00009849"/>
    </source>
</evidence>
<dbReference type="GO" id="GO:0005886">
    <property type="term" value="C:plasma membrane"/>
    <property type="evidence" value="ECO:0007669"/>
    <property type="project" value="UniProtKB-SubCell"/>
</dbReference>
<comment type="similarity">
    <text evidence="2 13">Belongs to the tweety family.</text>
</comment>
<sequence length="539" mass="61134">MEYRPSPEYLRMVDYKDSKEFVKFFHNLPHFNLTLKTIDSTFRPENAKYRESLVLWAAVPVLLLVLTLVLFLIYFCYRCCQKESSRPKKNNELSCLRWTLAIITFLVCGLVGLAMFANEDSYKGLKDFCQSINGAGRIMSDLNYDSSDFQKKSKTLRENLDMLQNQINSQMRGSQAQRSKAITRKLIESVSKCAVKIEQVNDRFKNVKTDTMKYFAEQGSFYRWLVSLCLLSWTVALCLILLIGIGKASKCILLIFCATGTFTLVLSWMFIGLQLALTIGSADFCSNTTDYLARKFPAVQVDVLNSYLNCQYWENKQFSDLRSTCRKGLHTAKIQINSIKEKYPSVNSNEVKEIENTLANLDVAYTGFMAALDCRLFHKEYKIGADGVCKTNIVASVIMLLSCTVVVLLLTVLIILSSHAWRHFSKPDEPVADCNKGNVMYEELMLYLPRKGYASVDEDDPFLPRETDSPIRGNSDDISSVPIQLSGGSTENSIDYNSTPKYSNYRGSNTLPNNSHHKTSVINSTPMDGTMPRSHYRVV</sequence>
<evidence type="ECO:0000256" key="7">
    <source>
        <dbReference type="ARBA" id="ARBA00023065"/>
    </source>
</evidence>
<feature type="compositionally biased region" description="Polar residues" evidence="14">
    <location>
        <begin position="476"/>
        <end position="527"/>
    </location>
</feature>
<organism evidence="15 16">
    <name type="scientific">Dimorphilus gyrociliatus</name>
    <dbReference type="NCBI Taxonomy" id="2664684"/>
    <lineage>
        <taxon>Eukaryota</taxon>
        <taxon>Metazoa</taxon>
        <taxon>Spiralia</taxon>
        <taxon>Lophotrochozoa</taxon>
        <taxon>Annelida</taxon>
        <taxon>Polychaeta</taxon>
        <taxon>Polychaeta incertae sedis</taxon>
        <taxon>Dinophilidae</taxon>
        <taxon>Dimorphilus</taxon>
    </lineage>
</organism>
<accession>A0A7I8VAG4</accession>
<name>A0A7I8VAG4_9ANNE</name>
<dbReference type="AlphaFoldDB" id="A0A7I8VAG4"/>
<keyword evidence="11 13" id="KW-0868">Chloride</keyword>